<gene>
    <name evidence="1" type="ORF">GPL32_08260</name>
</gene>
<protein>
    <submittedName>
        <fullName evidence="1">Uncharacterized protein</fullName>
    </submittedName>
</protein>
<sequence>MADINYPELLPRPFRQGYGLQHTDNVLRIPLGNGRPRKEILHGPGPTTVSVRLRMHPRFAQVFEGFYWHTLHSGVLPFNMRLLSPLGVQWCESVEFLARYDGPTPLPESRGGEGRVWEFSAQLLIPKPPIVTAEDMLYPEEIIYSDLFDRTMNKYWPKPIR</sequence>
<organism evidence="1 2">
    <name type="scientific">Vreelandella alkaliphila</name>
    <dbReference type="NCBI Taxonomy" id="272774"/>
    <lineage>
        <taxon>Bacteria</taxon>
        <taxon>Pseudomonadati</taxon>
        <taxon>Pseudomonadota</taxon>
        <taxon>Gammaproteobacteria</taxon>
        <taxon>Oceanospirillales</taxon>
        <taxon>Halomonadaceae</taxon>
        <taxon>Vreelandella</taxon>
    </lineage>
</organism>
<evidence type="ECO:0000313" key="2">
    <source>
        <dbReference type="Proteomes" id="UP000480312"/>
    </source>
</evidence>
<dbReference type="OrthoDB" id="363206at2"/>
<evidence type="ECO:0000313" key="1">
    <source>
        <dbReference type="EMBL" id="NDL70502.1"/>
    </source>
</evidence>
<proteinExistence type="predicted"/>
<dbReference type="Proteomes" id="UP000480312">
    <property type="component" value="Unassembled WGS sequence"/>
</dbReference>
<reference evidence="1 2" key="1">
    <citation type="submission" date="2020-01" db="EMBL/GenBank/DDBJ databases">
        <title>Whole genome sequencing of Halomonas alkaliphila strain LS44.</title>
        <authorList>
            <person name="Kumar S."/>
            <person name="Paul D."/>
            <person name="Shouche Y."/>
            <person name="Suryavanshi M.V."/>
        </authorList>
    </citation>
    <scope>NUCLEOTIDE SEQUENCE [LARGE SCALE GENOMIC DNA]</scope>
    <source>
        <strain evidence="1 2">LS44</strain>
    </source>
</reference>
<name>A0A7C9K4Z3_9GAMM</name>
<dbReference type="AlphaFoldDB" id="A0A7C9K4Z3"/>
<dbReference type="EMBL" id="JAAEHK010000009">
    <property type="protein sequence ID" value="NDL70502.1"/>
    <property type="molecule type" value="Genomic_DNA"/>
</dbReference>
<dbReference type="RefSeq" id="WP_162218393.1">
    <property type="nucleotide sequence ID" value="NZ_JAAEHK010000009.1"/>
</dbReference>
<accession>A0A7C9K4Z3</accession>
<comment type="caution">
    <text evidence="1">The sequence shown here is derived from an EMBL/GenBank/DDBJ whole genome shotgun (WGS) entry which is preliminary data.</text>
</comment>